<evidence type="ECO:0000256" key="1">
    <source>
        <dbReference type="SAM" id="Coils"/>
    </source>
</evidence>
<feature type="compositionally biased region" description="Polar residues" evidence="2">
    <location>
        <begin position="31"/>
        <end position="40"/>
    </location>
</feature>
<dbReference type="GeneID" id="29474495"/>
<feature type="compositionally biased region" description="Basic and acidic residues" evidence="2">
    <location>
        <begin position="41"/>
        <end position="57"/>
    </location>
</feature>
<feature type="compositionally biased region" description="Basic and acidic residues" evidence="2">
    <location>
        <begin position="19"/>
        <end position="29"/>
    </location>
</feature>
<dbReference type="RefSeq" id="WP_059426970.1">
    <property type="nucleotide sequence ID" value="NZ_FAUT01000001.1"/>
</dbReference>
<name>A0A9W5AS73_CAMHY</name>
<comment type="caution">
    <text evidence="3">The sequence shown here is derived from an EMBL/GenBank/DDBJ whole genome shotgun (WGS) entry which is preliminary data.</text>
</comment>
<sequence length="381" mass="44718">MSEKLTQEQLNEWSYPLKSELEENEEKKKQAQQSFNQSNEHLNEDAKQAINTLDKKEKLDEQIKVKQSELDEFKNPKAKREFIKEKLDGIENDDNLRESLKILKKKEKIDEQIQEKQAELNEFKSPKEKRELVKEKLDAIDKNDDLKESLEILKAKEKEIEEKGKEAPTEQNKGQDQQDQGNSAEQEDWNKKADELEKQHEKELEKLKDEQSRLEANFQKSIDNLMNSDGINGIITALQEMDRSLEMMLKQGREESEKKEKQRQEKLELAFDSPKFKEAVGDLVKEVYAQRKEVQSGLKEMENEHANYAKLKTAYEKEVKNGLDVKGHEKLSKMMGDIEKETPNFKEAYPKFYKKVNDTLDQAKDKIKNKILNNQDKGREI</sequence>
<reference evidence="3 4" key="1">
    <citation type="submission" date="2015-11" db="EMBL/GenBank/DDBJ databases">
        <authorList>
            <consortium name="Pathogen Informatics"/>
        </authorList>
    </citation>
    <scope>NUCLEOTIDE SEQUENCE [LARGE SCALE GENOMIC DNA]</scope>
    <source>
        <strain evidence="3 4">006A-0191</strain>
    </source>
</reference>
<accession>A0A9W5AS73</accession>
<feature type="compositionally biased region" description="Basic and acidic residues" evidence="2">
    <location>
        <begin position="188"/>
        <end position="211"/>
    </location>
</feature>
<organism evidence="3 4">
    <name type="scientific">Campylobacter hyointestinalis subsp. hyointestinalis</name>
    <dbReference type="NCBI Taxonomy" id="91352"/>
    <lineage>
        <taxon>Bacteria</taxon>
        <taxon>Pseudomonadati</taxon>
        <taxon>Campylobacterota</taxon>
        <taxon>Epsilonproteobacteria</taxon>
        <taxon>Campylobacterales</taxon>
        <taxon>Campylobacteraceae</taxon>
        <taxon>Campylobacter</taxon>
    </lineage>
</organism>
<dbReference type="Proteomes" id="UP000052257">
    <property type="component" value="Unassembled WGS sequence"/>
</dbReference>
<evidence type="ECO:0000313" key="4">
    <source>
        <dbReference type="Proteomes" id="UP000052257"/>
    </source>
</evidence>
<feature type="compositionally biased region" description="Low complexity" evidence="2">
    <location>
        <begin position="171"/>
        <end position="182"/>
    </location>
</feature>
<evidence type="ECO:0000313" key="3">
    <source>
        <dbReference type="EMBL" id="CUU84601.1"/>
    </source>
</evidence>
<gene>
    <name evidence="3" type="ORF">ERS739220_01510</name>
</gene>
<proteinExistence type="predicted"/>
<protein>
    <submittedName>
        <fullName evidence="3">Uncharacterized protein</fullName>
    </submittedName>
</protein>
<evidence type="ECO:0000256" key="2">
    <source>
        <dbReference type="SAM" id="MobiDB-lite"/>
    </source>
</evidence>
<dbReference type="EMBL" id="FAUW01000004">
    <property type="protein sequence ID" value="CUU84601.1"/>
    <property type="molecule type" value="Genomic_DNA"/>
</dbReference>
<feature type="compositionally biased region" description="Basic and acidic residues" evidence="2">
    <location>
        <begin position="159"/>
        <end position="168"/>
    </location>
</feature>
<keyword evidence="1" id="KW-0175">Coiled coil</keyword>
<feature type="coiled-coil region" evidence="1">
    <location>
        <begin position="284"/>
        <end position="318"/>
    </location>
</feature>
<dbReference type="AlphaFoldDB" id="A0A9W5AS73"/>
<feature type="region of interest" description="Disordered" evidence="2">
    <location>
        <begin position="1"/>
        <end position="57"/>
    </location>
</feature>
<feature type="region of interest" description="Disordered" evidence="2">
    <location>
        <begin position="159"/>
        <end position="211"/>
    </location>
</feature>